<sequence length="172" mass="19848">MQEFARQTITQTALAAGLPEGRVIDITKKDNLTLDRPRLEIQFLPERFTRTGRKLAVSRTRDEQIRKRELYEVELTVNANVFADNWEWLETFCHDFVAELPTGGNDSRGNYVKVRAQKATFGRKPDKRVGQAVIEVFTRVNRLFVLTFTGRITAEEREQLIKTFTINAKLSS</sequence>
<reference evidence="1" key="1">
    <citation type="journal article" date="2021" name="PeerJ">
        <title>Extensive microbial diversity within the chicken gut microbiome revealed by metagenomics and culture.</title>
        <authorList>
            <person name="Gilroy R."/>
            <person name="Ravi A."/>
            <person name="Getino M."/>
            <person name="Pursley I."/>
            <person name="Horton D.L."/>
            <person name="Alikhan N.F."/>
            <person name="Baker D."/>
            <person name="Gharbi K."/>
            <person name="Hall N."/>
            <person name="Watson M."/>
            <person name="Adriaenssens E.M."/>
            <person name="Foster-Nyarko E."/>
            <person name="Jarju S."/>
            <person name="Secka A."/>
            <person name="Antonio M."/>
            <person name="Oren A."/>
            <person name="Chaudhuri R.R."/>
            <person name="La Ragione R."/>
            <person name="Hildebrand F."/>
            <person name="Pallen M.J."/>
        </authorList>
    </citation>
    <scope>NUCLEOTIDE SEQUENCE</scope>
    <source>
        <strain evidence="1">ChiHecec2B26-446</strain>
    </source>
</reference>
<organism evidence="1 2">
    <name type="scientific">Candidatus Desulfovibrio intestinipullorum</name>
    <dbReference type="NCBI Taxonomy" id="2838536"/>
    <lineage>
        <taxon>Bacteria</taxon>
        <taxon>Pseudomonadati</taxon>
        <taxon>Thermodesulfobacteriota</taxon>
        <taxon>Desulfovibrionia</taxon>
        <taxon>Desulfovibrionales</taxon>
        <taxon>Desulfovibrionaceae</taxon>
        <taxon>Desulfovibrio</taxon>
    </lineage>
</organism>
<evidence type="ECO:0000313" key="1">
    <source>
        <dbReference type="EMBL" id="HIW01548.1"/>
    </source>
</evidence>
<protein>
    <submittedName>
        <fullName evidence="1">Translation initiation factor 2</fullName>
    </submittedName>
</protein>
<keyword evidence="1" id="KW-0648">Protein biosynthesis</keyword>
<dbReference type="EMBL" id="DXHV01000083">
    <property type="protein sequence ID" value="HIW01548.1"/>
    <property type="molecule type" value="Genomic_DNA"/>
</dbReference>
<proteinExistence type="predicted"/>
<dbReference type="Proteomes" id="UP000886752">
    <property type="component" value="Unassembled WGS sequence"/>
</dbReference>
<dbReference type="AlphaFoldDB" id="A0A9D1TQC0"/>
<name>A0A9D1TQC0_9BACT</name>
<dbReference type="GO" id="GO:0003743">
    <property type="term" value="F:translation initiation factor activity"/>
    <property type="evidence" value="ECO:0007669"/>
    <property type="project" value="UniProtKB-KW"/>
</dbReference>
<reference evidence="1" key="2">
    <citation type="submission" date="2021-04" db="EMBL/GenBank/DDBJ databases">
        <authorList>
            <person name="Gilroy R."/>
        </authorList>
    </citation>
    <scope>NUCLEOTIDE SEQUENCE</scope>
    <source>
        <strain evidence="1">ChiHecec2B26-446</strain>
    </source>
</reference>
<gene>
    <name evidence="1" type="ORF">H9894_10250</name>
</gene>
<keyword evidence="1" id="KW-0396">Initiation factor</keyword>
<evidence type="ECO:0000313" key="2">
    <source>
        <dbReference type="Proteomes" id="UP000886752"/>
    </source>
</evidence>
<accession>A0A9D1TQC0</accession>
<comment type="caution">
    <text evidence="1">The sequence shown here is derived from an EMBL/GenBank/DDBJ whole genome shotgun (WGS) entry which is preliminary data.</text>
</comment>